<gene>
    <name evidence="6" type="ORF">DI533_13680</name>
</gene>
<dbReference type="EMBL" id="QFQS01000003">
    <property type="protein sequence ID" value="PZQ96646.1"/>
    <property type="molecule type" value="Genomic_DNA"/>
</dbReference>
<dbReference type="GO" id="GO:0003700">
    <property type="term" value="F:DNA-binding transcription factor activity"/>
    <property type="evidence" value="ECO:0007669"/>
    <property type="project" value="InterPro"/>
</dbReference>
<dbReference type="GO" id="GO:0043565">
    <property type="term" value="F:sequence-specific DNA binding"/>
    <property type="evidence" value="ECO:0007669"/>
    <property type="project" value="TreeGrafter"/>
</dbReference>
<dbReference type="PROSITE" id="PS50931">
    <property type="entry name" value="HTH_LYSR"/>
    <property type="match status" value="1"/>
</dbReference>
<dbReference type="Pfam" id="PF00126">
    <property type="entry name" value="HTH_1"/>
    <property type="match status" value="1"/>
</dbReference>
<protein>
    <submittedName>
        <fullName evidence="6">LysR family transcriptional regulator</fullName>
    </submittedName>
</protein>
<dbReference type="Proteomes" id="UP000248975">
    <property type="component" value="Unassembled WGS sequence"/>
</dbReference>
<dbReference type="InterPro" id="IPR036388">
    <property type="entry name" value="WH-like_DNA-bd_sf"/>
</dbReference>
<dbReference type="PANTHER" id="PTHR30537:SF3">
    <property type="entry name" value="TRANSCRIPTIONAL REGULATORY PROTEIN"/>
    <property type="match status" value="1"/>
</dbReference>
<dbReference type="InterPro" id="IPR036390">
    <property type="entry name" value="WH_DNA-bd_sf"/>
</dbReference>
<sequence length="295" mass="32631">MSFDNWDEIRTAYQVARLGTVSGAAEVLGVHHATVIRHIDALEKRLGTKLFQRHARGYTPTETGRDLQTVAQTTEDQFSQLVGRIKGQGETVAGELIVTSIAGLTNLITPVLVSFQTLHPAVRLLFLADSRLFRLEYGEAHVAIRAGGMPSEPDNVVQPLTNIRWALFATKEYAAAHGLPQNEQELAQHRFIGPGSDTARAPFFRWLAERVQPENFTFVVSDPTAMKPAVKASAGIGFLAVADARDDPDLVEVMPPLPEWDSPLWLVTHVDLHRTAKVQSFLQHIKQAAKSWQCD</sequence>
<evidence type="ECO:0000256" key="4">
    <source>
        <dbReference type="ARBA" id="ARBA00023163"/>
    </source>
</evidence>
<dbReference type="PANTHER" id="PTHR30537">
    <property type="entry name" value="HTH-TYPE TRANSCRIPTIONAL REGULATOR"/>
    <property type="match status" value="1"/>
</dbReference>
<comment type="similarity">
    <text evidence="1">Belongs to the LysR transcriptional regulatory family.</text>
</comment>
<dbReference type="SUPFAM" id="SSF46785">
    <property type="entry name" value="Winged helix' DNA-binding domain"/>
    <property type="match status" value="1"/>
</dbReference>
<name>A0A2W5S3K1_CERSP</name>
<dbReference type="AlphaFoldDB" id="A0A2W5S3K1"/>
<keyword evidence="3" id="KW-0238">DNA-binding</keyword>
<feature type="domain" description="HTH lysR-type" evidence="5">
    <location>
        <begin position="4"/>
        <end position="61"/>
    </location>
</feature>
<dbReference type="InterPro" id="IPR005119">
    <property type="entry name" value="LysR_subst-bd"/>
</dbReference>
<proteinExistence type="inferred from homology"/>
<dbReference type="SUPFAM" id="SSF53850">
    <property type="entry name" value="Periplasmic binding protein-like II"/>
    <property type="match status" value="1"/>
</dbReference>
<reference evidence="6 7" key="1">
    <citation type="submission" date="2017-08" db="EMBL/GenBank/DDBJ databases">
        <title>Infants hospitalized years apart are colonized by the same room-sourced microbial strains.</title>
        <authorList>
            <person name="Brooks B."/>
            <person name="Olm M.R."/>
            <person name="Firek B.A."/>
            <person name="Baker R."/>
            <person name="Thomas B.C."/>
            <person name="Morowitz M.J."/>
            <person name="Banfield J.F."/>
        </authorList>
    </citation>
    <scope>NUCLEOTIDE SEQUENCE [LARGE SCALE GENOMIC DNA]</scope>
    <source>
        <strain evidence="6">S2_003_000_R2_11</strain>
    </source>
</reference>
<evidence type="ECO:0000313" key="6">
    <source>
        <dbReference type="EMBL" id="PZQ96646.1"/>
    </source>
</evidence>
<accession>A0A2W5S3K1</accession>
<keyword evidence="4" id="KW-0804">Transcription</keyword>
<dbReference type="Gene3D" id="3.40.190.290">
    <property type="match status" value="1"/>
</dbReference>
<comment type="caution">
    <text evidence="6">The sequence shown here is derived from an EMBL/GenBank/DDBJ whole genome shotgun (WGS) entry which is preliminary data.</text>
</comment>
<dbReference type="GO" id="GO:0006351">
    <property type="term" value="P:DNA-templated transcription"/>
    <property type="evidence" value="ECO:0007669"/>
    <property type="project" value="TreeGrafter"/>
</dbReference>
<dbReference type="InterPro" id="IPR000847">
    <property type="entry name" value="LysR_HTH_N"/>
</dbReference>
<dbReference type="InterPro" id="IPR058163">
    <property type="entry name" value="LysR-type_TF_proteobact-type"/>
</dbReference>
<dbReference type="Gene3D" id="1.10.10.10">
    <property type="entry name" value="Winged helix-like DNA-binding domain superfamily/Winged helix DNA-binding domain"/>
    <property type="match status" value="1"/>
</dbReference>
<evidence type="ECO:0000259" key="5">
    <source>
        <dbReference type="PROSITE" id="PS50931"/>
    </source>
</evidence>
<evidence type="ECO:0000256" key="2">
    <source>
        <dbReference type="ARBA" id="ARBA00023015"/>
    </source>
</evidence>
<keyword evidence="2" id="KW-0805">Transcription regulation</keyword>
<evidence type="ECO:0000256" key="1">
    <source>
        <dbReference type="ARBA" id="ARBA00009437"/>
    </source>
</evidence>
<evidence type="ECO:0000313" key="7">
    <source>
        <dbReference type="Proteomes" id="UP000248975"/>
    </source>
</evidence>
<evidence type="ECO:0000256" key="3">
    <source>
        <dbReference type="ARBA" id="ARBA00023125"/>
    </source>
</evidence>
<organism evidence="6 7">
    <name type="scientific">Cereibacter sphaeroides</name>
    <name type="common">Rhodobacter sphaeroides</name>
    <dbReference type="NCBI Taxonomy" id="1063"/>
    <lineage>
        <taxon>Bacteria</taxon>
        <taxon>Pseudomonadati</taxon>
        <taxon>Pseudomonadota</taxon>
        <taxon>Alphaproteobacteria</taxon>
        <taxon>Rhodobacterales</taxon>
        <taxon>Paracoccaceae</taxon>
        <taxon>Cereibacter</taxon>
    </lineage>
</organism>
<dbReference type="Pfam" id="PF03466">
    <property type="entry name" value="LysR_substrate"/>
    <property type="match status" value="1"/>
</dbReference>